<feature type="transmembrane region" description="Helical" evidence="5">
    <location>
        <begin position="301"/>
        <end position="322"/>
    </location>
</feature>
<evidence type="ECO:0000256" key="2">
    <source>
        <dbReference type="ARBA" id="ARBA00022692"/>
    </source>
</evidence>
<evidence type="ECO:0000256" key="4">
    <source>
        <dbReference type="ARBA" id="ARBA00023136"/>
    </source>
</evidence>
<feature type="transmembrane region" description="Helical" evidence="5">
    <location>
        <begin position="329"/>
        <end position="346"/>
    </location>
</feature>
<dbReference type="InterPro" id="IPR007016">
    <property type="entry name" value="O-antigen_ligase-rel_domated"/>
</dbReference>
<feature type="transmembrane region" description="Helical" evidence="5">
    <location>
        <begin position="219"/>
        <end position="237"/>
    </location>
</feature>
<comment type="caution">
    <text evidence="7">The sequence shown here is derived from an EMBL/GenBank/DDBJ whole genome shotgun (WGS) entry which is preliminary data.</text>
</comment>
<proteinExistence type="predicted"/>
<evidence type="ECO:0000256" key="1">
    <source>
        <dbReference type="ARBA" id="ARBA00004141"/>
    </source>
</evidence>
<evidence type="ECO:0000313" key="7">
    <source>
        <dbReference type="EMBL" id="MFC5141945.1"/>
    </source>
</evidence>
<feature type="transmembrane region" description="Helical" evidence="5">
    <location>
        <begin position="87"/>
        <end position="105"/>
    </location>
</feature>
<dbReference type="Pfam" id="PF04932">
    <property type="entry name" value="Wzy_C"/>
    <property type="match status" value="1"/>
</dbReference>
<dbReference type="RefSeq" id="WP_378024081.1">
    <property type="nucleotide sequence ID" value="NZ_JBHSKG010000019.1"/>
</dbReference>
<dbReference type="GO" id="GO:0016874">
    <property type="term" value="F:ligase activity"/>
    <property type="evidence" value="ECO:0007669"/>
    <property type="project" value="UniProtKB-KW"/>
</dbReference>
<feature type="transmembrane region" description="Helical" evidence="5">
    <location>
        <begin position="358"/>
        <end position="377"/>
    </location>
</feature>
<dbReference type="PANTHER" id="PTHR37422:SF13">
    <property type="entry name" value="LIPOPOLYSACCHARIDE BIOSYNTHESIS PROTEIN PA4999-RELATED"/>
    <property type="match status" value="1"/>
</dbReference>
<keyword evidence="3 5" id="KW-1133">Transmembrane helix</keyword>
<organism evidence="7 8">
    <name type="scientific">Actinomycetospora rhizophila</name>
    <dbReference type="NCBI Taxonomy" id="1416876"/>
    <lineage>
        <taxon>Bacteria</taxon>
        <taxon>Bacillati</taxon>
        <taxon>Actinomycetota</taxon>
        <taxon>Actinomycetes</taxon>
        <taxon>Pseudonocardiales</taxon>
        <taxon>Pseudonocardiaceae</taxon>
        <taxon>Actinomycetospora</taxon>
    </lineage>
</organism>
<dbReference type="InterPro" id="IPR051533">
    <property type="entry name" value="WaaL-like"/>
</dbReference>
<feature type="transmembrane region" description="Helical" evidence="5">
    <location>
        <begin position="196"/>
        <end position="212"/>
    </location>
</feature>
<keyword evidence="4 5" id="KW-0472">Membrane</keyword>
<dbReference type="Proteomes" id="UP001596175">
    <property type="component" value="Unassembled WGS sequence"/>
</dbReference>
<evidence type="ECO:0000256" key="5">
    <source>
        <dbReference type="SAM" id="Phobius"/>
    </source>
</evidence>
<keyword evidence="8" id="KW-1185">Reference proteome</keyword>
<evidence type="ECO:0000256" key="3">
    <source>
        <dbReference type="ARBA" id="ARBA00022989"/>
    </source>
</evidence>
<feature type="transmembrane region" description="Helical" evidence="5">
    <location>
        <begin position="112"/>
        <end position="128"/>
    </location>
</feature>
<feature type="domain" description="O-antigen ligase-related" evidence="6">
    <location>
        <begin position="182"/>
        <end position="314"/>
    </location>
</feature>
<reference evidence="8" key="1">
    <citation type="journal article" date="2019" name="Int. J. Syst. Evol. Microbiol.">
        <title>The Global Catalogue of Microorganisms (GCM) 10K type strain sequencing project: providing services to taxonomists for standard genome sequencing and annotation.</title>
        <authorList>
            <consortium name="The Broad Institute Genomics Platform"/>
            <consortium name="The Broad Institute Genome Sequencing Center for Infectious Disease"/>
            <person name="Wu L."/>
            <person name="Ma J."/>
        </authorList>
    </citation>
    <scope>NUCLEOTIDE SEQUENCE [LARGE SCALE GENOMIC DNA]</scope>
    <source>
        <strain evidence="8">XZYJ18</strain>
    </source>
</reference>
<keyword evidence="2 5" id="KW-0812">Transmembrane</keyword>
<gene>
    <name evidence="7" type="ORF">ACFPK1_27175</name>
</gene>
<feature type="transmembrane region" description="Helical" evidence="5">
    <location>
        <begin position="32"/>
        <end position="50"/>
    </location>
</feature>
<protein>
    <submittedName>
        <fullName evidence="7">O-antigen ligase family protein</fullName>
    </submittedName>
</protein>
<evidence type="ECO:0000313" key="8">
    <source>
        <dbReference type="Proteomes" id="UP001596175"/>
    </source>
</evidence>
<accession>A0ABV9ZNU2</accession>
<feature type="transmembrane region" description="Helical" evidence="5">
    <location>
        <begin position="148"/>
        <end position="168"/>
    </location>
</feature>
<feature type="transmembrane region" description="Helical" evidence="5">
    <location>
        <begin position="173"/>
        <end position="190"/>
    </location>
</feature>
<sequence length="392" mass="41547">MRQWVAPVAMSGFVMAGDFKAAPPFSYLPFDLTVVLALVVVILIAFRVLFEPIPPAVFGVLLGFAVLVPSALLAGDTPYASEKVTRLFTLTLLSAAAPIFLVLNGDDLIRHVWAWTGWCGFVVASGLVDPQYSDGSTDSAISSESADTIALGVAAGLVVVVLGMGLIYRITPWWLALAGGTIACIVLLQSGSRGPLISVLVAVVLTVMVVRLRPPKLRAGVVAALIGGGLFASFQLAPAGAQGRISSFLEGENTGTVRERNGLYENALNSIDRQPFGLGMGNFSEVAPDPYVYPHNLPLEVLAEAGVFLGGLFLVWIMVWLWRAQRASHQFATVTSLCILVYVLAVTMSTGDLNNNRAFFYALGLTAAISGVLSGVASDQFEKVRSRASSLV</sequence>
<comment type="subcellular location">
    <subcellularLocation>
        <location evidence="1">Membrane</location>
        <topology evidence="1">Multi-pass membrane protein</topology>
    </subcellularLocation>
</comment>
<name>A0ABV9ZNU2_9PSEU</name>
<keyword evidence="7" id="KW-0436">Ligase</keyword>
<dbReference type="EMBL" id="JBHSKG010000019">
    <property type="protein sequence ID" value="MFC5141945.1"/>
    <property type="molecule type" value="Genomic_DNA"/>
</dbReference>
<evidence type="ECO:0000259" key="6">
    <source>
        <dbReference type="Pfam" id="PF04932"/>
    </source>
</evidence>
<feature type="transmembrane region" description="Helical" evidence="5">
    <location>
        <begin position="57"/>
        <end position="75"/>
    </location>
</feature>
<dbReference type="PANTHER" id="PTHR37422">
    <property type="entry name" value="TEICHURONIC ACID BIOSYNTHESIS PROTEIN TUAE"/>
    <property type="match status" value="1"/>
</dbReference>